<feature type="chain" id="PRO_5042281698" evidence="2">
    <location>
        <begin position="29"/>
        <end position="501"/>
    </location>
</feature>
<feature type="region of interest" description="Disordered" evidence="1">
    <location>
        <begin position="399"/>
        <end position="423"/>
    </location>
</feature>
<evidence type="ECO:0000256" key="1">
    <source>
        <dbReference type="SAM" id="MobiDB-lite"/>
    </source>
</evidence>
<feature type="signal peptide" evidence="2">
    <location>
        <begin position="1"/>
        <end position="28"/>
    </location>
</feature>
<reference evidence="3" key="1">
    <citation type="submission" date="2023-03" db="EMBL/GenBank/DDBJ databases">
        <title>Massive genome expansion in bonnet fungi (Mycena s.s.) driven by repeated elements and novel gene families across ecological guilds.</title>
        <authorList>
            <consortium name="Lawrence Berkeley National Laboratory"/>
            <person name="Harder C.B."/>
            <person name="Miyauchi S."/>
            <person name="Viragh M."/>
            <person name="Kuo A."/>
            <person name="Thoen E."/>
            <person name="Andreopoulos B."/>
            <person name="Lu D."/>
            <person name="Skrede I."/>
            <person name="Drula E."/>
            <person name="Henrissat B."/>
            <person name="Morin E."/>
            <person name="Kohler A."/>
            <person name="Barry K."/>
            <person name="LaButti K."/>
            <person name="Morin E."/>
            <person name="Salamov A."/>
            <person name="Lipzen A."/>
            <person name="Mereny Z."/>
            <person name="Hegedus B."/>
            <person name="Baldrian P."/>
            <person name="Stursova M."/>
            <person name="Weitz H."/>
            <person name="Taylor A."/>
            <person name="Grigoriev I.V."/>
            <person name="Nagy L.G."/>
            <person name="Martin F."/>
            <person name="Kauserud H."/>
        </authorList>
    </citation>
    <scope>NUCLEOTIDE SEQUENCE</scope>
    <source>
        <strain evidence="3">CBHHK188m</strain>
    </source>
</reference>
<keyword evidence="2" id="KW-0732">Signal</keyword>
<sequence>MPPPFQILFRPYGLVVLNLLQSTFQANAWATPGATPLDDEDIPVPSIPYYTPPSRSHTRVSPRRAARKGKCLRARSALNTRRIYSIHAAPHCPRGISRRLVHQIGASHAERGTRRDERARIFYPTARPSTPPLLHHVSRRLPAPCSLWIEQYTAGPIPRPPFRPQPGMRGWPWEELLRGCSSILPPRPLPDSQTPRSWIVAHVRLMPESHTQAIPHREAEYPKAHAACGTCIPPRAPPSPLRCSSSPPHAHGAEIPVLPRTRIWARVCVAFHADSTSGRARLRHTPDIAVRNMWEYRMEMLLEKMDLWPSTCPPSRARSLRRRSHRYDARGVEDACGEGGWARSRSLAVGYSQGRRSPSFAVLRALLSESRVSSRARRIYEDTDLSLQRLSAAPRVDIRAPRTHPTARPPHETRPPASAGTACAHRCPHTARMSLISLRNGAAAERVARGPACSFTTPPATSHIGLQARHRLRAIAARPPPPPRHPSGGQPTSGDFAPRHP</sequence>
<organism evidence="3 4">
    <name type="scientific">Mycena maculata</name>
    <dbReference type="NCBI Taxonomy" id="230809"/>
    <lineage>
        <taxon>Eukaryota</taxon>
        <taxon>Fungi</taxon>
        <taxon>Dikarya</taxon>
        <taxon>Basidiomycota</taxon>
        <taxon>Agaricomycotina</taxon>
        <taxon>Agaricomycetes</taxon>
        <taxon>Agaricomycetidae</taxon>
        <taxon>Agaricales</taxon>
        <taxon>Marasmiineae</taxon>
        <taxon>Mycenaceae</taxon>
        <taxon>Mycena</taxon>
    </lineage>
</organism>
<proteinExistence type="predicted"/>
<dbReference type="AlphaFoldDB" id="A0AAD7I6N6"/>
<gene>
    <name evidence="3" type="ORF">DFH07DRAFT_1065044</name>
</gene>
<name>A0AAD7I6N6_9AGAR</name>
<evidence type="ECO:0000313" key="3">
    <source>
        <dbReference type="EMBL" id="KAJ7735561.1"/>
    </source>
</evidence>
<evidence type="ECO:0000256" key="2">
    <source>
        <dbReference type="SAM" id="SignalP"/>
    </source>
</evidence>
<feature type="region of interest" description="Disordered" evidence="1">
    <location>
        <begin position="475"/>
        <end position="501"/>
    </location>
</feature>
<accession>A0AAD7I6N6</accession>
<dbReference type="Proteomes" id="UP001215280">
    <property type="component" value="Unassembled WGS sequence"/>
</dbReference>
<keyword evidence="4" id="KW-1185">Reference proteome</keyword>
<dbReference type="EMBL" id="JARJLG010000154">
    <property type="protein sequence ID" value="KAJ7735561.1"/>
    <property type="molecule type" value="Genomic_DNA"/>
</dbReference>
<protein>
    <submittedName>
        <fullName evidence="3">Uncharacterized protein</fullName>
    </submittedName>
</protein>
<evidence type="ECO:0000313" key="4">
    <source>
        <dbReference type="Proteomes" id="UP001215280"/>
    </source>
</evidence>
<comment type="caution">
    <text evidence="3">The sequence shown here is derived from an EMBL/GenBank/DDBJ whole genome shotgun (WGS) entry which is preliminary data.</text>
</comment>